<feature type="transmembrane region" description="Helical" evidence="1">
    <location>
        <begin position="35"/>
        <end position="58"/>
    </location>
</feature>
<proteinExistence type="predicted"/>
<keyword evidence="1" id="KW-0472">Membrane</keyword>
<dbReference type="EMBL" id="JAAXPE010000001">
    <property type="protein sequence ID" value="NKY84375.1"/>
    <property type="molecule type" value="Genomic_DNA"/>
</dbReference>
<gene>
    <name evidence="2" type="ORF">HGA07_01885</name>
</gene>
<protein>
    <submittedName>
        <fullName evidence="2">YrdB family protein</fullName>
    </submittedName>
</protein>
<dbReference type="InterPro" id="IPR021214">
    <property type="entry name" value="DUF2568"/>
</dbReference>
<dbReference type="AlphaFoldDB" id="A0A7X6LTT7"/>
<reference evidence="2 3" key="1">
    <citation type="submission" date="2020-04" db="EMBL/GenBank/DDBJ databases">
        <title>MicrobeNet Type strains.</title>
        <authorList>
            <person name="Nicholson A.C."/>
        </authorList>
    </citation>
    <scope>NUCLEOTIDE SEQUENCE [LARGE SCALE GENOMIC DNA]</scope>
    <source>
        <strain evidence="2 3">DSM 44445</strain>
    </source>
</reference>
<evidence type="ECO:0000313" key="2">
    <source>
        <dbReference type="EMBL" id="NKY84375.1"/>
    </source>
</evidence>
<organism evidence="2 3">
    <name type="scientific">Nocardia veterana</name>
    <dbReference type="NCBI Taxonomy" id="132249"/>
    <lineage>
        <taxon>Bacteria</taxon>
        <taxon>Bacillati</taxon>
        <taxon>Actinomycetota</taxon>
        <taxon>Actinomycetes</taxon>
        <taxon>Mycobacteriales</taxon>
        <taxon>Nocardiaceae</taxon>
        <taxon>Nocardia</taxon>
    </lineage>
</organism>
<name>A0A7X6LTT7_9NOCA</name>
<feature type="transmembrane region" description="Helical" evidence="1">
    <location>
        <begin position="65"/>
        <end position="85"/>
    </location>
</feature>
<evidence type="ECO:0000313" key="3">
    <source>
        <dbReference type="Proteomes" id="UP000523447"/>
    </source>
</evidence>
<evidence type="ECO:0000256" key="1">
    <source>
        <dbReference type="SAM" id="Phobius"/>
    </source>
</evidence>
<keyword evidence="1" id="KW-0812">Transmembrane</keyword>
<dbReference type="RefSeq" id="WP_040715794.1">
    <property type="nucleotide sequence ID" value="NZ_CAWPHS010000001.1"/>
</dbReference>
<dbReference type="Proteomes" id="UP000523447">
    <property type="component" value="Unassembled WGS sequence"/>
</dbReference>
<sequence>MHELWKWANLSLALAVEMAALVALGWWGWQVSDVLASRIVAAIGIPLAAAVLWGLFAAPKAAFDIPLLAIATKVVVFGAATAALWDLGFGAAAMIFLIVVVANLSVIELGHLAA</sequence>
<feature type="transmembrane region" description="Helical" evidence="1">
    <location>
        <begin position="7"/>
        <end position="29"/>
    </location>
</feature>
<keyword evidence="1" id="KW-1133">Transmembrane helix</keyword>
<accession>A0A7X6LTT7</accession>
<dbReference type="Pfam" id="PF10823">
    <property type="entry name" value="DUF2568"/>
    <property type="match status" value="1"/>
</dbReference>
<feature type="transmembrane region" description="Helical" evidence="1">
    <location>
        <begin position="91"/>
        <end position="113"/>
    </location>
</feature>
<keyword evidence="3" id="KW-1185">Reference proteome</keyword>
<comment type="caution">
    <text evidence="2">The sequence shown here is derived from an EMBL/GenBank/DDBJ whole genome shotgun (WGS) entry which is preliminary data.</text>
</comment>